<comment type="subcellular location">
    <subcellularLocation>
        <location evidence="1 7">Cell membrane</location>
        <topology evidence="1 7">Multi-pass membrane protein</topology>
    </subcellularLocation>
</comment>
<protein>
    <recommendedName>
        <fullName evidence="7">UPF0056 membrane protein</fullName>
    </recommendedName>
</protein>
<evidence type="ECO:0000256" key="1">
    <source>
        <dbReference type="ARBA" id="ARBA00004651"/>
    </source>
</evidence>
<feature type="transmembrane region" description="Helical" evidence="7">
    <location>
        <begin position="67"/>
        <end position="86"/>
    </location>
</feature>
<keyword evidence="3" id="KW-1003">Cell membrane</keyword>
<dbReference type="EMBL" id="OX365700">
    <property type="protein sequence ID" value="CAI4033165.1"/>
    <property type="molecule type" value="Genomic_DNA"/>
</dbReference>
<reference evidence="8" key="1">
    <citation type="submission" date="2022-10" db="EMBL/GenBank/DDBJ databases">
        <authorList>
            <person name="Koch H."/>
        </authorList>
    </citation>
    <scope>NUCLEOTIDE SEQUENCE</scope>
    <source>
        <strain evidence="8">DNF</strain>
    </source>
</reference>
<dbReference type="NCBIfam" id="TIGR00427">
    <property type="entry name" value="NAAT family transporter"/>
    <property type="match status" value="1"/>
</dbReference>
<dbReference type="RefSeq" id="WP_289270136.1">
    <property type="nucleotide sequence ID" value="NZ_OX365700.1"/>
</dbReference>
<evidence type="ECO:0000256" key="4">
    <source>
        <dbReference type="ARBA" id="ARBA00022692"/>
    </source>
</evidence>
<comment type="caution">
    <text evidence="7">Lacks conserved residue(s) required for the propagation of feature annotation.</text>
</comment>
<feature type="transmembrane region" description="Helical" evidence="7">
    <location>
        <begin position="42"/>
        <end position="61"/>
    </location>
</feature>
<dbReference type="Pfam" id="PF01914">
    <property type="entry name" value="MarC"/>
    <property type="match status" value="1"/>
</dbReference>
<evidence type="ECO:0000313" key="9">
    <source>
        <dbReference type="Proteomes" id="UP001179121"/>
    </source>
</evidence>
<evidence type="ECO:0000256" key="6">
    <source>
        <dbReference type="ARBA" id="ARBA00023136"/>
    </source>
</evidence>
<dbReference type="KEGG" id="nti:DNFV4_03598"/>
<dbReference type="PANTHER" id="PTHR33508:SF1">
    <property type="entry name" value="UPF0056 MEMBRANE PROTEIN YHCE"/>
    <property type="match status" value="1"/>
</dbReference>
<sequence>MDLTEYALFCFGTLFVIVDPVAAVPAFIAMTASHSIPDRVRTARMACLVTAGLLGLFAFIGQPLFRTLGVSLPALQVAGGLLLLLVSLDMLRAQRSPVQETAEETAAGVDKHDVAITPLAIPMMAGPAAISSAILLGSQAQSWLQRAVLLACIGAVGLASYLILALAGRGTRWLSPIAEKIITRLMGLLLAALAVQFIINALRDIGLLAGRS</sequence>
<dbReference type="Proteomes" id="UP001179121">
    <property type="component" value="Chromosome"/>
</dbReference>
<evidence type="ECO:0000256" key="5">
    <source>
        <dbReference type="ARBA" id="ARBA00022989"/>
    </source>
</evidence>
<keyword evidence="6 7" id="KW-0472">Membrane</keyword>
<gene>
    <name evidence="8" type="ORF">DNFV4_03598</name>
</gene>
<keyword evidence="9" id="KW-1185">Reference proteome</keyword>
<keyword evidence="5 7" id="KW-1133">Transmembrane helix</keyword>
<evidence type="ECO:0000313" key="8">
    <source>
        <dbReference type="EMBL" id="CAI4033165.1"/>
    </source>
</evidence>
<dbReference type="AlphaFoldDB" id="A0AA86T6M9"/>
<proteinExistence type="inferred from homology"/>
<evidence type="ECO:0000256" key="7">
    <source>
        <dbReference type="RuleBase" id="RU362048"/>
    </source>
</evidence>
<dbReference type="InterPro" id="IPR002771">
    <property type="entry name" value="Multi_antbiot-R_MarC"/>
</dbReference>
<evidence type="ECO:0000256" key="3">
    <source>
        <dbReference type="ARBA" id="ARBA00022475"/>
    </source>
</evidence>
<evidence type="ECO:0000256" key="2">
    <source>
        <dbReference type="ARBA" id="ARBA00009784"/>
    </source>
</evidence>
<dbReference type="GO" id="GO:0005886">
    <property type="term" value="C:plasma membrane"/>
    <property type="evidence" value="ECO:0007669"/>
    <property type="project" value="UniProtKB-SubCell"/>
</dbReference>
<dbReference type="PANTHER" id="PTHR33508">
    <property type="entry name" value="UPF0056 MEMBRANE PROTEIN YHCE"/>
    <property type="match status" value="1"/>
</dbReference>
<comment type="similarity">
    <text evidence="2 7">Belongs to the UPF0056 (MarC) family.</text>
</comment>
<feature type="transmembrane region" description="Helical" evidence="7">
    <location>
        <begin position="181"/>
        <end position="202"/>
    </location>
</feature>
<accession>A0AA86T6M9</accession>
<feature type="transmembrane region" description="Helical" evidence="7">
    <location>
        <begin position="6"/>
        <end position="30"/>
    </location>
</feature>
<name>A0AA86T6M9_9BACT</name>
<organism evidence="8 9">
    <name type="scientific">Nitrospira tepida</name>
    <dbReference type="NCBI Taxonomy" id="2973512"/>
    <lineage>
        <taxon>Bacteria</taxon>
        <taxon>Pseudomonadati</taxon>
        <taxon>Nitrospirota</taxon>
        <taxon>Nitrospiria</taxon>
        <taxon>Nitrospirales</taxon>
        <taxon>Nitrospiraceae</taxon>
        <taxon>Nitrospira</taxon>
    </lineage>
</organism>
<keyword evidence="4 7" id="KW-0812">Transmembrane</keyword>
<feature type="transmembrane region" description="Helical" evidence="7">
    <location>
        <begin position="147"/>
        <end position="169"/>
    </location>
</feature>